<dbReference type="AlphaFoldDB" id="K6YFP0"/>
<evidence type="ECO:0000313" key="1">
    <source>
        <dbReference type="EMBL" id="GAC31554.1"/>
    </source>
</evidence>
<gene>
    <name evidence="1" type="ORF">GPLA_0638</name>
</gene>
<dbReference type="Proteomes" id="UP000006322">
    <property type="component" value="Unassembled WGS sequence"/>
</dbReference>
<keyword evidence="2" id="KW-1185">Reference proteome</keyword>
<proteinExistence type="predicted"/>
<sequence>MLIYARMPRRNSQLSASFVSTLLTGNTSKCWVSFLLIYGY</sequence>
<accession>K6YFP0</accession>
<comment type="caution">
    <text evidence="1">The sequence shown here is derived from an EMBL/GenBank/DDBJ whole genome shotgun (WGS) entry which is preliminary data.</text>
</comment>
<dbReference type="STRING" id="1129793.GPLA_0638"/>
<reference evidence="2" key="1">
    <citation type="journal article" date="2014" name="Environ. Microbiol.">
        <title>Comparative genomics of the marine bacterial genus Glaciecola reveals the high degree of genomic diversity and genomic characteristic for cold adaptation.</title>
        <authorList>
            <person name="Qin Q.L."/>
            <person name="Xie B.B."/>
            <person name="Yu Y."/>
            <person name="Shu Y.L."/>
            <person name="Rong J.C."/>
            <person name="Zhang Y.J."/>
            <person name="Zhao D.L."/>
            <person name="Chen X.L."/>
            <person name="Zhang X.Y."/>
            <person name="Chen B."/>
            <person name="Zhou B.C."/>
            <person name="Zhang Y.Z."/>
        </authorList>
    </citation>
    <scope>NUCLEOTIDE SEQUENCE [LARGE SCALE GENOMIC DNA]</scope>
    <source>
        <strain evidence="2">LMG 21857</strain>
    </source>
</reference>
<name>K6YFP0_9ALTE</name>
<organism evidence="1 2">
    <name type="scientific">Paraglaciecola polaris LMG 21857</name>
    <dbReference type="NCBI Taxonomy" id="1129793"/>
    <lineage>
        <taxon>Bacteria</taxon>
        <taxon>Pseudomonadati</taxon>
        <taxon>Pseudomonadota</taxon>
        <taxon>Gammaproteobacteria</taxon>
        <taxon>Alteromonadales</taxon>
        <taxon>Alteromonadaceae</taxon>
        <taxon>Paraglaciecola</taxon>
    </lineage>
</organism>
<evidence type="ECO:0000313" key="2">
    <source>
        <dbReference type="Proteomes" id="UP000006322"/>
    </source>
</evidence>
<dbReference type="EMBL" id="BAER01000017">
    <property type="protein sequence ID" value="GAC31554.1"/>
    <property type="molecule type" value="Genomic_DNA"/>
</dbReference>
<protein>
    <submittedName>
        <fullName evidence="1">Uncharacterized protein</fullName>
    </submittedName>
</protein>